<gene>
    <name evidence="3" type="ORF">GGX14DRAFT_467831</name>
</gene>
<protein>
    <recommendedName>
        <fullName evidence="2">SAP domain-containing protein</fullName>
    </recommendedName>
</protein>
<reference evidence="3" key="1">
    <citation type="submission" date="2023-03" db="EMBL/GenBank/DDBJ databases">
        <title>Massive genome expansion in bonnet fungi (Mycena s.s.) driven by repeated elements and novel gene families across ecological guilds.</title>
        <authorList>
            <consortium name="Lawrence Berkeley National Laboratory"/>
            <person name="Harder C.B."/>
            <person name="Miyauchi S."/>
            <person name="Viragh M."/>
            <person name="Kuo A."/>
            <person name="Thoen E."/>
            <person name="Andreopoulos B."/>
            <person name="Lu D."/>
            <person name="Skrede I."/>
            <person name="Drula E."/>
            <person name="Henrissat B."/>
            <person name="Morin E."/>
            <person name="Kohler A."/>
            <person name="Barry K."/>
            <person name="LaButti K."/>
            <person name="Morin E."/>
            <person name="Salamov A."/>
            <person name="Lipzen A."/>
            <person name="Mereny Z."/>
            <person name="Hegedus B."/>
            <person name="Baldrian P."/>
            <person name="Stursova M."/>
            <person name="Weitz H."/>
            <person name="Taylor A."/>
            <person name="Grigoriev I.V."/>
            <person name="Nagy L.G."/>
            <person name="Martin F."/>
            <person name="Kauserud H."/>
        </authorList>
    </citation>
    <scope>NUCLEOTIDE SEQUENCE</scope>
    <source>
        <strain evidence="3">9144</strain>
    </source>
</reference>
<dbReference type="SUPFAM" id="SSF68906">
    <property type="entry name" value="SAP domain"/>
    <property type="match status" value="1"/>
</dbReference>
<sequence>MAMTADPEVAAQDDLLVFPTKAGGTEQLTYGGKTQTQLKAMCRDYGLPISGNKSVLKNRLQQFSEKFVNDPASCHLTPANRRKHKGPRDDTKKTKVKISATRRAAIIDTERVTERSKDTRTAEEKKNLILWADRTVARLPFKPRKSKNTAQSADQHLHFRMQTIENQLAAISAVALANHQPSSLPSNWDSARSGQVFPVDYMAYDYADNSLNLSEGPYMGNLTLDIPNIPNTFTWLDGCQVPAGSYDPSAALVDMLPAADVPVSMTSLVPAMATVPVPVPALAFSIPNSQLQDTDKPGKAVKATTRTIILGDNTTITISTDEARKLALPAISFAEDIERLNQMWDDTSSHWKNNSVMRISDRAIALIHWPKIFKKTGVWSAHKSNWTEWKFVVERYRQGTPEEFWATFKSEDGEKMPYTAICAKLRKDRKNANAQLAAQAREEYGDDFEAKFSYRNTKTNTRVVKYSASSIAKEYKRLQGIN</sequence>
<evidence type="ECO:0000259" key="2">
    <source>
        <dbReference type="PROSITE" id="PS50800"/>
    </source>
</evidence>
<dbReference type="SMART" id="SM00513">
    <property type="entry name" value="SAP"/>
    <property type="match status" value="1"/>
</dbReference>
<dbReference type="EMBL" id="JARJCW010000067">
    <property type="protein sequence ID" value="KAJ7199687.1"/>
    <property type="molecule type" value="Genomic_DNA"/>
</dbReference>
<dbReference type="Gene3D" id="1.10.720.30">
    <property type="entry name" value="SAP domain"/>
    <property type="match status" value="1"/>
</dbReference>
<name>A0AAD6Y525_9AGAR</name>
<proteinExistence type="predicted"/>
<dbReference type="AlphaFoldDB" id="A0AAD6Y525"/>
<dbReference type="PROSITE" id="PS50800">
    <property type="entry name" value="SAP"/>
    <property type="match status" value="1"/>
</dbReference>
<evidence type="ECO:0000256" key="1">
    <source>
        <dbReference type="SAM" id="MobiDB-lite"/>
    </source>
</evidence>
<comment type="caution">
    <text evidence="3">The sequence shown here is derived from an EMBL/GenBank/DDBJ whole genome shotgun (WGS) entry which is preliminary data.</text>
</comment>
<dbReference type="Proteomes" id="UP001219525">
    <property type="component" value="Unassembled WGS sequence"/>
</dbReference>
<feature type="region of interest" description="Disordered" evidence="1">
    <location>
        <begin position="71"/>
        <end position="96"/>
    </location>
</feature>
<organism evidence="3 4">
    <name type="scientific">Mycena pura</name>
    <dbReference type="NCBI Taxonomy" id="153505"/>
    <lineage>
        <taxon>Eukaryota</taxon>
        <taxon>Fungi</taxon>
        <taxon>Dikarya</taxon>
        <taxon>Basidiomycota</taxon>
        <taxon>Agaricomycotina</taxon>
        <taxon>Agaricomycetes</taxon>
        <taxon>Agaricomycetidae</taxon>
        <taxon>Agaricales</taxon>
        <taxon>Marasmiineae</taxon>
        <taxon>Mycenaceae</taxon>
        <taxon>Mycena</taxon>
    </lineage>
</organism>
<accession>A0AAD6Y525</accession>
<dbReference type="InterPro" id="IPR003034">
    <property type="entry name" value="SAP_dom"/>
</dbReference>
<evidence type="ECO:0000313" key="3">
    <source>
        <dbReference type="EMBL" id="KAJ7199687.1"/>
    </source>
</evidence>
<feature type="domain" description="SAP" evidence="2">
    <location>
        <begin position="30"/>
        <end position="64"/>
    </location>
</feature>
<keyword evidence="4" id="KW-1185">Reference proteome</keyword>
<evidence type="ECO:0000313" key="4">
    <source>
        <dbReference type="Proteomes" id="UP001219525"/>
    </source>
</evidence>
<dbReference type="Pfam" id="PF02037">
    <property type="entry name" value="SAP"/>
    <property type="match status" value="1"/>
</dbReference>
<dbReference type="InterPro" id="IPR036361">
    <property type="entry name" value="SAP_dom_sf"/>
</dbReference>